<sequence>MGKNLATVACQKLFSAENGFDSFLALANATSDDIKDLKLKPGHHVATVALIRELQAPSEGPIWREAAAATTQPTADTERQGSTTASIDDVLKRRTGHMGGVAILGGRVDLDPTVFLKTIS</sequence>
<dbReference type="EMBL" id="JACVVK020000108">
    <property type="protein sequence ID" value="KAK7491973.1"/>
    <property type="molecule type" value="Genomic_DNA"/>
</dbReference>
<name>A0ABD0KYF1_9CAEN</name>
<accession>A0ABD0KYF1</accession>
<reference evidence="2 3" key="1">
    <citation type="journal article" date="2023" name="Sci. Data">
        <title>Genome assembly of the Korean intertidal mud-creeper Batillaria attramentaria.</title>
        <authorList>
            <person name="Patra A.K."/>
            <person name="Ho P.T."/>
            <person name="Jun S."/>
            <person name="Lee S.J."/>
            <person name="Kim Y."/>
            <person name="Won Y.J."/>
        </authorList>
    </citation>
    <scope>NUCLEOTIDE SEQUENCE [LARGE SCALE GENOMIC DNA]</scope>
    <source>
        <strain evidence="2">Wonlab-2016</strain>
    </source>
</reference>
<evidence type="ECO:0000313" key="2">
    <source>
        <dbReference type="EMBL" id="KAK7491973.1"/>
    </source>
</evidence>
<keyword evidence="3" id="KW-1185">Reference proteome</keyword>
<evidence type="ECO:0000313" key="3">
    <source>
        <dbReference type="Proteomes" id="UP001519460"/>
    </source>
</evidence>
<comment type="caution">
    <text evidence="2">The sequence shown here is derived from an EMBL/GenBank/DDBJ whole genome shotgun (WGS) entry which is preliminary data.</text>
</comment>
<proteinExistence type="predicted"/>
<dbReference type="Proteomes" id="UP001519460">
    <property type="component" value="Unassembled WGS sequence"/>
</dbReference>
<organism evidence="2 3">
    <name type="scientific">Batillaria attramentaria</name>
    <dbReference type="NCBI Taxonomy" id="370345"/>
    <lineage>
        <taxon>Eukaryota</taxon>
        <taxon>Metazoa</taxon>
        <taxon>Spiralia</taxon>
        <taxon>Lophotrochozoa</taxon>
        <taxon>Mollusca</taxon>
        <taxon>Gastropoda</taxon>
        <taxon>Caenogastropoda</taxon>
        <taxon>Sorbeoconcha</taxon>
        <taxon>Cerithioidea</taxon>
        <taxon>Batillariidae</taxon>
        <taxon>Batillaria</taxon>
    </lineage>
</organism>
<feature type="region of interest" description="Disordered" evidence="1">
    <location>
        <begin position="67"/>
        <end position="87"/>
    </location>
</feature>
<evidence type="ECO:0000256" key="1">
    <source>
        <dbReference type="SAM" id="MobiDB-lite"/>
    </source>
</evidence>
<protein>
    <recommendedName>
        <fullName evidence="4">SAM domain-containing protein</fullName>
    </recommendedName>
</protein>
<dbReference type="AlphaFoldDB" id="A0ABD0KYF1"/>
<evidence type="ECO:0008006" key="4">
    <source>
        <dbReference type="Google" id="ProtNLM"/>
    </source>
</evidence>
<gene>
    <name evidence="2" type="ORF">BaRGS_00016819</name>
</gene>